<dbReference type="Gramene" id="TRITD6Av1G216190.1">
    <property type="protein sequence ID" value="TRITD6Av1G216190.1"/>
    <property type="gene ID" value="TRITD6Av1G216190"/>
</dbReference>
<dbReference type="Proteomes" id="UP000324705">
    <property type="component" value="Chromosome 6A"/>
</dbReference>
<proteinExistence type="predicted"/>
<sequence length="92" mass="9566">MASKAFPALVLLALVCGQLVVDGHAQPYTGGGRIRGGGSAPGMQPPTYPTAHAHSSTIGNLPLLFLRLLAIDKPFHFPVISLVLTVVCLHGL</sequence>
<name>A0A9R0Y960_TRITD</name>
<evidence type="ECO:0000256" key="1">
    <source>
        <dbReference type="SAM" id="SignalP"/>
    </source>
</evidence>
<evidence type="ECO:0000313" key="3">
    <source>
        <dbReference type="Proteomes" id="UP000324705"/>
    </source>
</evidence>
<keyword evidence="3" id="KW-1185">Reference proteome</keyword>
<dbReference type="AlphaFoldDB" id="A0A9R0Y960"/>
<evidence type="ECO:0000313" key="2">
    <source>
        <dbReference type="EMBL" id="VAI51142.1"/>
    </source>
</evidence>
<feature type="chain" id="PRO_5040300401" evidence="1">
    <location>
        <begin position="26"/>
        <end position="92"/>
    </location>
</feature>
<keyword evidence="1" id="KW-0732">Signal</keyword>
<accession>A0A9R0Y960</accession>
<feature type="signal peptide" evidence="1">
    <location>
        <begin position="1"/>
        <end position="25"/>
    </location>
</feature>
<organism evidence="2 3">
    <name type="scientific">Triticum turgidum subsp. durum</name>
    <name type="common">Durum wheat</name>
    <name type="synonym">Triticum durum</name>
    <dbReference type="NCBI Taxonomy" id="4567"/>
    <lineage>
        <taxon>Eukaryota</taxon>
        <taxon>Viridiplantae</taxon>
        <taxon>Streptophyta</taxon>
        <taxon>Embryophyta</taxon>
        <taxon>Tracheophyta</taxon>
        <taxon>Spermatophyta</taxon>
        <taxon>Magnoliopsida</taxon>
        <taxon>Liliopsida</taxon>
        <taxon>Poales</taxon>
        <taxon>Poaceae</taxon>
        <taxon>BOP clade</taxon>
        <taxon>Pooideae</taxon>
        <taxon>Triticodae</taxon>
        <taxon>Triticeae</taxon>
        <taxon>Triticinae</taxon>
        <taxon>Triticum</taxon>
    </lineage>
</organism>
<reference evidence="2 3" key="1">
    <citation type="submission" date="2017-09" db="EMBL/GenBank/DDBJ databases">
        <authorList>
            <consortium name="International Durum Wheat Genome Sequencing Consortium (IDWGSC)"/>
            <person name="Milanesi L."/>
        </authorList>
    </citation>
    <scope>NUCLEOTIDE SEQUENCE [LARGE SCALE GENOMIC DNA]</scope>
    <source>
        <strain evidence="3">cv. Svevo</strain>
    </source>
</reference>
<protein>
    <submittedName>
        <fullName evidence="2">Uncharacterized protein</fullName>
    </submittedName>
</protein>
<gene>
    <name evidence="2" type="ORF">TRITD_6Av1G216190</name>
</gene>
<dbReference type="EMBL" id="LT934121">
    <property type="protein sequence ID" value="VAI51142.1"/>
    <property type="molecule type" value="Genomic_DNA"/>
</dbReference>